<dbReference type="GO" id="GO:0006487">
    <property type="term" value="P:protein N-linked glycosylation"/>
    <property type="evidence" value="ECO:0007669"/>
    <property type="project" value="TreeGrafter"/>
</dbReference>
<dbReference type="AlphaFoldDB" id="A0A099P014"/>
<protein>
    <recommendedName>
        <fullName evidence="9">Ribophorin II C-terminal domain-containing protein</fullName>
    </recommendedName>
</protein>
<organism evidence="10 11">
    <name type="scientific">Pichia kudriavzevii</name>
    <name type="common">Yeast</name>
    <name type="synonym">Issatchenkia orientalis</name>
    <dbReference type="NCBI Taxonomy" id="4909"/>
    <lineage>
        <taxon>Eukaryota</taxon>
        <taxon>Fungi</taxon>
        <taxon>Dikarya</taxon>
        <taxon>Ascomycota</taxon>
        <taxon>Saccharomycotina</taxon>
        <taxon>Pichiomycetes</taxon>
        <taxon>Pichiales</taxon>
        <taxon>Pichiaceae</taxon>
        <taxon>Pichia</taxon>
    </lineage>
</organism>
<dbReference type="InterPro" id="IPR056790">
    <property type="entry name" value="Ribophorin_II_C"/>
</dbReference>
<feature type="chain" id="PRO_5044270177" description="Ribophorin II C-terminal domain-containing protein" evidence="8">
    <location>
        <begin position="28"/>
        <end position="281"/>
    </location>
</feature>
<reference evidence="11" key="1">
    <citation type="journal article" date="2014" name="Microb. Cell Fact.">
        <title>Exploiting Issatchenkia orientalis SD108 for succinic acid production.</title>
        <authorList>
            <person name="Xiao H."/>
            <person name="Shao Z."/>
            <person name="Jiang Y."/>
            <person name="Dole S."/>
            <person name="Zhao H."/>
        </authorList>
    </citation>
    <scope>NUCLEOTIDE SEQUENCE [LARGE SCALE GENOMIC DNA]</scope>
    <source>
        <strain evidence="11">SD108</strain>
    </source>
</reference>
<dbReference type="Proteomes" id="UP000029867">
    <property type="component" value="Unassembled WGS sequence"/>
</dbReference>
<dbReference type="HOGENOM" id="CLU_990655_0_0_1"/>
<gene>
    <name evidence="10" type="ORF">JL09_g3449</name>
</gene>
<dbReference type="PROSITE" id="PS51257">
    <property type="entry name" value="PROKAR_LIPOPROTEIN"/>
    <property type="match status" value="1"/>
</dbReference>
<evidence type="ECO:0000256" key="4">
    <source>
        <dbReference type="ARBA" id="ARBA00022824"/>
    </source>
</evidence>
<dbReference type="PANTHER" id="PTHR12640:SF0">
    <property type="entry name" value="DOLICHYL-DIPHOSPHOOLIGOSACCHARIDE--PROTEIN GLYCOSYLTRANSFERASE SUBUNIT 2"/>
    <property type="match status" value="1"/>
</dbReference>
<evidence type="ECO:0000256" key="6">
    <source>
        <dbReference type="ARBA" id="ARBA00023136"/>
    </source>
</evidence>
<evidence type="ECO:0000313" key="11">
    <source>
        <dbReference type="Proteomes" id="UP000029867"/>
    </source>
</evidence>
<accession>A0A099P014</accession>
<dbReference type="GO" id="GO:0008250">
    <property type="term" value="C:oligosaccharyltransferase complex"/>
    <property type="evidence" value="ECO:0007669"/>
    <property type="project" value="InterPro"/>
</dbReference>
<evidence type="ECO:0000313" key="10">
    <source>
        <dbReference type="EMBL" id="KGK37396.1"/>
    </source>
</evidence>
<proteinExistence type="predicted"/>
<comment type="caution">
    <text evidence="10">The sequence shown here is derived from an EMBL/GenBank/DDBJ whole genome shotgun (WGS) entry which is preliminary data.</text>
</comment>
<dbReference type="eggNOG" id="KOG2447">
    <property type="taxonomic scope" value="Eukaryota"/>
</dbReference>
<evidence type="ECO:0000256" key="7">
    <source>
        <dbReference type="SAM" id="Phobius"/>
    </source>
</evidence>
<keyword evidence="6 7" id="KW-0472">Membrane</keyword>
<feature type="transmembrane region" description="Helical" evidence="7">
    <location>
        <begin position="217"/>
        <end position="236"/>
    </location>
</feature>
<feature type="signal peptide" evidence="8">
    <location>
        <begin position="1"/>
        <end position="27"/>
    </location>
</feature>
<evidence type="ECO:0000256" key="3">
    <source>
        <dbReference type="ARBA" id="ARBA00022729"/>
    </source>
</evidence>
<name>A0A099P014_PICKU</name>
<dbReference type="PANTHER" id="PTHR12640">
    <property type="entry name" value="RIBOPHORIN II"/>
    <property type="match status" value="1"/>
</dbReference>
<evidence type="ECO:0000256" key="2">
    <source>
        <dbReference type="ARBA" id="ARBA00022692"/>
    </source>
</evidence>
<keyword evidence="2 7" id="KW-0812">Transmembrane</keyword>
<evidence type="ECO:0000259" key="9">
    <source>
        <dbReference type="Pfam" id="PF25147"/>
    </source>
</evidence>
<dbReference type="UniPathway" id="UPA00378"/>
<dbReference type="Pfam" id="PF25147">
    <property type="entry name" value="Ribophorin_II_C"/>
    <property type="match status" value="1"/>
</dbReference>
<keyword evidence="5 7" id="KW-1133">Transmembrane helix</keyword>
<dbReference type="InterPro" id="IPR008814">
    <property type="entry name" value="Swp1"/>
</dbReference>
<evidence type="ECO:0000256" key="1">
    <source>
        <dbReference type="ARBA" id="ARBA00004477"/>
    </source>
</evidence>
<keyword evidence="3 8" id="KW-0732">Signal</keyword>
<evidence type="ECO:0000256" key="5">
    <source>
        <dbReference type="ARBA" id="ARBA00022989"/>
    </source>
</evidence>
<comment type="subcellular location">
    <subcellularLocation>
        <location evidence="1">Endoplasmic reticulum membrane</location>
        <topology evidence="1">Multi-pass membrane protein</topology>
    </subcellularLocation>
</comment>
<dbReference type="VEuPathDB" id="FungiDB:C5L36_0C05440"/>
<feature type="transmembrane region" description="Helical" evidence="7">
    <location>
        <begin position="248"/>
        <end position="270"/>
    </location>
</feature>
<feature type="domain" description="Ribophorin II C-terminal" evidence="9">
    <location>
        <begin position="173"/>
        <end position="271"/>
    </location>
</feature>
<dbReference type="EMBL" id="JQFK01000037">
    <property type="protein sequence ID" value="KGK37396.1"/>
    <property type="molecule type" value="Genomic_DNA"/>
</dbReference>
<feature type="transmembrane region" description="Helical" evidence="7">
    <location>
        <begin position="183"/>
        <end position="205"/>
    </location>
</feature>
<sequence length="281" mass="31848">MRLTTRIHSAFALIATLLSCFCCTCHAIAIGKGLIRIDDQNFSIRETGVPLNLTDTRLSIAFTILRDGDSSEFVNPKQVMVSLSSPNIGSEFYLHPHLIEGKIYESNILVSDISSFLLSAEEIKVTVITGDPDTTYNDIISLGSIRPSAKLRQNKHVEYPDRFQAKPEIHHIFREPPKSLPTFVTLQFSLLLFTLLAVLFFSWRYFNAVNFENLGKLSPFTFAFLATIALFEYYFYDYYLGASIFTTLYRVAITGIVALFFGSKALNNLYSLRMEDNRKTV</sequence>
<evidence type="ECO:0000256" key="8">
    <source>
        <dbReference type="SAM" id="SignalP"/>
    </source>
</evidence>
<keyword evidence="4" id="KW-0256">Endoplasmic reticulum</keyword>